<dbReference type="Proteomes" id="UP000053477">
    <property type="component" value="Unassembled WGS sequence"/>
</dbReference>
<gene>
    <name evidence="1" type="ORF">SCHPADRAFT_792411</name>
</gene>
<dbReference type="STRING" id="27342.A0A0H2RCH4"/>
<keyword evidence="2" id="KW-1185">Reference proteome</keyword>
<reference evidence="1 2" key="1">
    <citation type="submission" date="2015-04" db="EMBL/GenBank/DDBJ databases">
        <title>Complete genome sequence of Schizopora paradoxa KUC8140, a cosmopolitan wood degrader in East Asia.</title>
        <authorList>
            <consortium name="DOE Joint Genome Institute"/>
            <person name="Min B."/>
            <person name="Park H."/>
            <person name="Jang Y."/>
            <person name="Kim J.-J."/>
            <person name="Kim K.H."/>
            <person name="Pangilinan J."/>
            <person name="Lipzen A."/>
            <person name="Riley R."/>
            <person name="Grigoriev I.V."/>
            <person name="Spatafora J.W."/>
            <person name="Choi I.-G."/>
        </authorList>
    </citation>
    <scope>NUCLEOTIDE SEQUENCE [LARGE SCALE GENOMIC DNA]</scope>
    <source>
        <strain evidence="1 2">KUC8140</strain>
    </source>
</reference>
<dbReference type="InParanoid" id="A0A0H2RCH4"/>
<proteinExistence type="predicted"/>
<dbReference type="AlphaFoldDB" id="A0A0H2RCH4"/>
<sequence>MVVRDVANRWNYTDAMIVRGSVLRKAVNSWVINHENLQHLFITPSEWIWLDQVEGVLK</sequence>
<feature type="non-terminal residue" evidence="1">
    <location>
        <position position="58"/>
    </location>
</feature>
<evidence type="ECO:0000313" key="1">
    <source>
        <dbReference type="EMBL" id="KLO07203.1"/>
    </source>
</evidence>
<evidence type="ECO:0000313" key="2">
    <source>
        <dbReference type="Proteomes" id="UP000053477"/>
    </source>
</evidence>
<organism evidence="1 2">
    <name type="scientific">Schizopora paradoxa</name>
    <dbReference type="NCBI Taxonomy" id="27342"/>
    <lineage>
        <taxon>Eukaryota</taxon>
        <taxon>Fungi</taxon>
        <taxon>Dikarya</taxon>
        <taxon>Basidiomycota</taxon>
        <taxon>Agaricomycotina</taxon>
        <taxon>Agaricomycetes</taxon>
        <taxon>Hymenochaetales</taxon>
        <taxon>Schizoporaceae</taxon>
        <taxon>Schizopora</taxon>
    </lineage>
</organism>
<dbReference type="OrthoDB" id="3264316at2759"/>
<accession>A0A0H2RCH4</accession>
<protein>
    <submittedName>
        <fullName evidence="1">Uncharacterized protein</fullName>
    </submittedName>
</protein>
<dbReference type="EMBL" id="KQ086154">
    <property type="protein sequence ID" value="KLO07203.1"/>
    <property type="molecule type" value="Genomic_DNA"/>
</dbReference>
<name>A0A0H2RCH4_9AGAM</name>